<gene>
    <name evidence="3" type="ORF">CSUI_004705</name>
</gene>
<feature type="region of interest" description="Disordered" evidence="2">
    <location>
        <begin position="1"/>
        <end position="106"/>
    </location>
</feature>
<feature type="compositionally biased region" description="Low complexity" evidence="2">
    <location>
        <begin position="426"/>
        <end position="437"/>
    </location>
</feature>
<dbReference type="RefSeq" id="XP_067923131.1">
    <property type="nucleotide sequence ID" value="XM_068064890.1"/>
</dbReference>
<dbReference type="OrthoDB" id="365144at2759"/>
<feature type="compositionally biased region" description="Basic and acidic residues" evidence="2">
    <location>
        <begin position="28"/>
        <end position="56"/>
    </location>
</feature>
<feature type="compositionally biased region" description="Basic and acidic residues" evidence="2">
    <location>
        <begin position="404"/>
        <end position="424"/>
    </location>
</feature>
<evidence type="ECO:0000256" key="1">
    <source>
        <dbReference type="SAM" id="Coils"/>
    </source>
</evidence>
<keyword evidence="1" id="KW-0175">Coiled coil</keyword>
<feature type="compositionally biased region" description="Basic and acidic residues" evidence="2">
    <location>
        <begin position="385"/>
        <end position="394"/>
    </location>
</feature>
<sequence length="721" mass="81888">MEEHEAAGGHPTAPAGRGRGSYHSLYGESRDSSKYKEEVEDERERKRSEETSKEENVPGGRSSSSSQARSPRHLHDRSSSPPVKRTLTAVKAVSPAPFPSDCTEGDRLLDEAAALILREEEEKKEKECESRREEKIETDETHGAKEDEEENEGEYERNIKKALEEKRRREGVVSREELERCACPQKPLKNVLPGEEFNLSLAEVFRVLFHDLNHAQNPFHRILTDQKASITPPYPSWVPHDLLHLLFSSSLSSSRVASSKRQDEEEEEDVEKEKERLKNLLLTLSYSRPRRQLAYEMDLPVTTLNRLLGLPSRAQVEEKFSVFFLSRSCLLIQKDASLHGLPLSDCFFTRVRYRLTALNDEASLALDFSLLRDEEEEKRKKKKRKEEEGQKEKDEEKEEEESSNQEKEGAFQIQEECKKEDDKNISSTGKISSSSPSPRMQMDFEYEVIFTKSTFLQGKITSQGEAQVSADLSQFCMYSREALKEVYETTSSSSSPSSSMEKKGDMRIANKAAHSQVTEEEEEERKSLSLSDTRHDEDESRAKERSQGEKEGSSGPLLASASPSSSTCLLATPPSVHERGERREEAFSRVSFSPTSFLQNRLGRFNGRSVLSLRRIRRRCGTFLSSLRGLLLFLFSPSSFVGLLLHLLPSTPFEALLFIMVCALMWNVMSLQRDLHALLEGKIQREEGEGRDEEGRGRCLLGPGSNTSLLNAYLDFYTSRK</sequence>
<dbReference type="GeneID" id="94428101"/>
<evidence type="ECO:0000256" key="2">
    <source>
        <dbReference type="SAM" id="MobiDB-lite"/>
    </source>
</evidence>
<evidence type="ECO:0000313" key="3">
    <source>
        <dbReference type="EMBL" id="PHJ21449.1"/>
    </source>
</evidence>
<dbReference type="EMBL" id="MIGC01002241">
    <property type="protein sequence ID" value="PHJ21449.1"/>
    <property type="molecule type" value="Genomic_DNA"/>
</dbReference>
<feature type="region of interest" description="Disordered" evidence="2">
    <location>
        <begin position="377"/>
        <end position="439"/>
    </location>
</feature>
<feature type="region of interest" description="Disordered" evidence="2">
    <location>
        <begin position="485"/>
        <end position="587"/>
    </location>
</feature>
<proteinExistence type="predicted"/>
<feature type="compositionally biased region" description="Basic and acidic residues" evidence="2">
    <location>
        <begin position="576"/>
        <end position="587"/>
    </location>
</feature>
<reference evidence="3 4" key="1">
    <citation type="journal article" date="2017" name="Int. J. Parasitol.">
        <title>The genome of the protozoan parasite Cystoisospora suis and a reverse vaccinology approach to identify vaccine candidates.</title>
        <authorList>
            <person name="Palmieri N."/>
            <person name="Shrestha A."/>
            <person name="Ruttkowski B."/>
            <person name="Beck T."/>
            <person name="Vogl C."/>
            <person name="Tomley F."/>
            <person name="Blake D.P."/>
            <person name="Joachim A."/>
        </authorList>
    </citation>
    <scope>NUCLEOTIDE SEQUENCE [LARGE SCALE GENOMIC DNA]</scope>
    <source>
        <strain evidence="3 4">Wien I</strain>
    </source>
</reference>
<keyword evidence="4" id="KW-1185">Reference proteome</keyword>
<protein>
    <submittedName>
        <fullName evidence="3">Gram domain-containing protein</fullName>
    </submittedName>
</protein>
<comment type="caution">
    <text evidence="3">The sequence shown here is derived from an EMBL/GenBank/DDBJ whole genome shotgun (WGS) entry which is preliminary data.</text>
</comment>
<feature type="compositionally biased region" description="Basic and acidic residues" evidence="2">
    <location>
        <begin position="120"/>
        <end position="145"/>
    </location>
</feature>
<feature type="compositionally biased region" description="Low complexity" evidence="2">
    <location>
        <begin position="553"/>
        <end position="575"/>
    </location>
</feature>
<dbReference type="AlphaFoldDB" id="A0A2C6KXR3"/>
<feature type="region of interest" description="Disordered" evidence="2">
    <location>
        <begin position="120"/>
        <end position="157"/>
    </location>
</feature>
<feature type="coiled-coil region" evidence="1">
    <location>
        <begin position="256"/>
        <end position="283"/>
    </location>
</feature>
<organism evidence="3 4">
    <name type="scientific">Cystoisospora suis</name>
    <dbReference type="NCBI Taxonomy" id="483139"/>
    <lineage>
        <taxon>Eukaryota</taxon>
        <taxon>Sar</taxon>
        <taxon>Alveolata</taxon>
        <taxon>Apicomplexa</taxon>
        <taxon>Conoidasida</taxon>
        <taxon>Coccidia</taxon>
        <taxon>Eucoccidiorida</taxon>
        <taxon>Eimeriorina</taxon>
        <taxon>Sarcocystidae</taxon>
        <taxon>Cystoisospora</taxon>
    </lineage>
</organism>
<evidence type="ECO:0000313" key="4">
    <source>
        <dbReference type="Proteomes" id="UP000221165"/>
    </source>
</evidence>
<name>A0A2C6KXR3_9APIC</name>
<feature type="compositionally biased region" description="Basic and acidic residues" evidence="2">
    <location>
        <begin position="524"/>
        <end position="552"/>
    </location>
</feature>
<dbReference type="VEuPathDB" id="ToxoDB:CSUI_004705"/>
<dbReference type="Proteomes" id="UP000221165">
    <property type="component" value="Unassembled WGS sequence"/>
</dbReference>
<accession>A0A2C6KXR3</accession>